<dbReference type="SUPFAM" id="SSF52540">
    <property type="entry name" value="P-loop containing nucleoside triphosphate hydrolases"/>
    <property type="match status" value="1"/>
</dbReference>
<dbReference type="GO" id="GO:0006015">
    <property type="term" value="P:5-phosphoribose 1-diphosphate biosynthetic process"/>
    <property type="evidence" value="ECO:0007669"/>
    <property type="project" value="UniProtKB-UniRule"/>
</dbReference>
<dbReference type="SMART" id="SM00072">
    <property type="entry name" value="GuKc"/>
    <property type="match status" value="1"/>
</dbReference>
<dbReference type="NCBIfam" id="TIGR02322">
    <property type="entry name" value="phosphon_PhnN"/>
    <property type="match status" value="1"/>
</dbReference>
<feature type="region of interest" description="Disordered" evidence="7">
    <location>
        <begin position="184"/>
        <end position="203"/>
    </location>
</feature>
<dbReference type="GO" id="GO:0033863">
    <property type="term" value="F:ribose 1,5-bisphosphate phosphokinase activity"/>
    <property type="evidence" value="ECO:0007669"/>
    <property type="project" value="UniProtKB-UniRule"/>
</dbReference>
<evidence type="ECO:0000313" key="9">
    <source>
        <dbReference type="EMBL" id="SHG74962.1"/>
    </source>
</evidence>
<comment type="catalytic activity">
    <reaction evidence="1 6">
        <text>alpha-D-ribose 1,5-bisphosphate + ATP = 5-phospho-alpha-D-ribose 1-diphosphate + ADP</text>
        <dbReference type="Rhea" id="RHEA:20109"/>
        <dbReference type="ChEBI" id="CHEBI:30616"/>
        <dbReference type="ChEBI" id="CHEBI:58017"/>
        <dbReference type="ChEBI" id="CHEBI:68688"/>
        <dbReference type="ChEBI" id="CHEBI:456216"/>
        <dbReference type="EC" id="2.7.4.23"/>
    </reaction>
</comment>
<dbReference type="HAMAP" id="MF_00836">
    <property type="entry name" value="PhnN"/>
    <property type="match status" value="1"/>
</dbReference>
<keyword evidence="9" id="KW-0418">Kinase</keyword>
<feature type="domain" description="Guanylate kinase/L-type calcium channel beta subunit" evidence="8">
    <location>
        <begin position="2"/>
        <end position="182"/>
    </location>
</feature>
<dbReference type="GO" id="GO:0019634">
    <property type="term" value="P:organic phosphonate metabolic process"/>
    <property type="evidence" value="ECO:0007669"/>
    <property type="project" value="UniProtKB-UniRule"/>
</dbReference>
<dbReference type="EMBL" id="FQXE01000001">
    <property type="protein sequence ID" value="SHG74962.1"/>
    <property type="molecule type" value="Genomic_DNA"/>
</dbReference>
<evidence type="ECO:0000256" key="6">
    <source>
        <dbReference type="HAMAP-Rule" id="MF_00836"/>
    </source>
</evidence>
<feature type="binding site" evidence="6">
    <location>
        <begin position="10"/>
        <end position="17"/>
    </location>
    <ligand>
        <name>ATP</name>
        <dbReference type="ChEBI" id="CHEBI:30616"/>
    </ligand>
</feature>
<evidence type="ECO:0000256" key="1">
    <source>
        <dbReference type="ARBA" id="ARBA00000373"/>
    </source>
</evidence>
<accession>A0A1M5MCL6</accession>
<keyword evidence="4 6" id="KW-0547">Nucleotide-binding</keyword>
<comment type="pathway">
    <text evidence="2 6">Metabolic intermediate biosynthesis; 5-phospho-alpha-D-ribose 1-diphosphate biosynthesis; 5-phospho-alpha-D-ribose 1-diphosphate from D-ribose 5-phosphate (route II): step 3/3.</text>
</comment>
<keyword evidence="3 6" id="KW-0808">Transferase</keyword>
<dbReference type="Gene3D" id="3.40.50.300">
    <property type="entry name" value="P-loop containing nucleotide triphosphate hydrolases"/>
    <property type="match status" value="1"/>
</dbReference>
<evidence type="ECO:0000256" key="3">
    <source>
        <dbReference type="ARBA" id="ARBA00022679"/>
    </source>
</evidence>
<dbReference type="GO" id="GO:0005524">
    <property type="term" value="F:ATP binding"/>
    <property type="evidence" value="ECO:0007669"/>
    <property type="project" value="UniProtKB-KW"/>
</dbReference>
<reference evidence="9 10" key="1">
    <citation type="submission" date="2016-11" db="EMBL/GenBank/DDBJ databases">
        <authorList>
            <person name="Jaros S."/>
            <person name="Januszkiewicz K."/>
            <person name="Wedrychowicz H."/>
        </authorList>
    </citation>
    <scope>NUCLEOTIDE SEQUENCE [LARGE SCALE GENOMIC DNA]</scope>
    <source>
        <strain evidence="9 10">CGMCC 1.10190</strain>
    </source>
</reference>
<dbReference type="InterPro" id="IPR027417">
    <property type="entry name" value="P-loop_NTPase"/>
</dbReference>
<evidence type="ECO:0000256" key="7">
    <source>
        <dbReference type="SAM" id="MobiDB-lite"/>
    </source>
</evidence>
<evidence type="ECO:0000313" key="10">
    <source>
        <dbReference type="Proteomes" id="UP000184226"/>
    </source>
</evidence>
<keyword evidence="10" id="KW-1185">Reference proteome</keyword>
<name>A0A1M5MCL6_9BURK</name>
<dbReference type="EC" id="2.7.4.23" evidence="6"/>
<gene>
    <name evidence="6" type="primary">phnN</name>
    <name evidence="9" type="ORF">SAMN04488135_101188</name>
</gene>
<dbReference type="InterPro" id="IPR012699">
    <property type="entry name" value="PhnN"/>
</dbReference>
<sequence length="203" mass="21738">MAGRLIYLMGPSGSGKDTVLQGLSSLLGGKAYLAPRVVTRGATGTEPGAVAVTLAEFEHMETCGRLAMAWRAHGLAYGVMRDINDRLVAGCDVLVNGSRAYLPEAQSRYADLVPVLLSVEPRLLRQRLQSRGRESAEQIQARLRRNARFMRPVAAGDARPVLLLDNSADPDSTIQALYAHLTQAPPPQSAAGRPAAHRLAECG</sequence>
<proteinExistence type="inferred from homology"/>
<dbReference type="Proteomes" id="UP000184226">
    <property type="component" value="Unassembled WGS sequence"/>
</dbReference>
<comment type="function">
    <text evidence="6">Catalyzes the phosphorylation of ribose 1,5-bisphosphate to 5-phospho-D-ribosyl alpha-1-diphosphate (PRPP).</text>
</comment>
<organism evidence="9 10">
    <name type="scientific">Pollutimonas bauzanensis</name>
    <dbReference type="NCBI Taxonomy" id="658167"/>
    <lineage>
        <taxon>Bacteria</taxon>
        <taxon>Pseudomonadati</taxon>
        <taxon>Pseudomonadota</taxon>
        <taxon>Betaproteobacteria</taxon>
        <taxon>Burkholderiales</taxon>
        <taxon>Alcaligenaceae</taxon>
        <taxon>Pollutimonas</taxon>
    </lineage>
</organism>
<dbReference type="InterPro" id="IPR008145">
    <property type="entry name" value="GK/Ca_channel_bsu"/>
</dbReference>
<evidence type="ECO:0000256" key="4">
    <source>
        <dbReference type="ARBA" id="ARBA00022741"/>
    </source>
</evidence>
<evidence type="ECO:0000256" key="5">
    <source>
        <dbReference type="ARBA" id="ARBA00022840"/>
    </source>
</evidence>
<keyword evidence="5 6" id="KW-0067">ATP-binding</keyword>
<dbReference type="UniPathway" id="UPA00087">
    <property type="reaction ID" value="UER00175"/>
</dbReference>
<dbReference type="STRING" id="658167.SAMN04488135_101188"/>
<evidence type="ECO:0000259" key="8">
    <source>
        <dbReference type="SMART" id="SM00072"/>
    </source>
</evidence>
<comment type="similarity">
    <text evidence="6">Belongs to the ribose 1,5-bisphosphokinase family.</text>
</comment>
<evidence type="ECO:0000256" key="2">
    <source>
        <dbReference type="ARBA" id="ARBA00005069"/>
    </source>
</evidence>
<protein>
    <recommendedName>
        <fullName evidence="6">Ribose 1,5-bisphosphate phosphokinase PhnN</fullName>
        <ecNumber evidence="6">2.7.4.23</ecNumber>
    </recommendedName>
    <alternativeName>
        <fullName evidence="6">Ribose 1,5-bisphosphokinase</fullName>
    </alternativeName>
</protein>
<dbReference type="AlphaFoldDB" id="A0A1M5MCL6"/>
<dbReference type="OrthoDB" id="341217at2"/>